<dbReference type="KEGG" id="cpra:CPter91_5205"/>
<reference evidence="1 2" key="1">
    <citation type="submission" date="2015-11" db="EMBL/GenBank/DDBJ databases">
        <title>Exploring the genomic traits of fungus-feeding bacterial genus Collimonas.</title>
        <authorList>
            <person name="Song C."/>
            <person name="Schmidt R."/>
            <person name="de Jager V."/>
            <person name="Krzyzanowska D."/>
            <person name="Jongedijk E."/>
            <person name="Cankar K."/>
            <person name="Beekwilder J."/>
            <person name="van Veen A."/>
            <person name="de Boer W."/>
            <person name="van Veen J.A."/>
            <person name="Garbeva P."/>
        </authorList>
    </citation>
    <scope>NUCLEOTIDE SEQUENCE [LARGE SCALE GENOMIC DNA]</scope>
    <source>
        <strain evidence="1 2">Ter91</strain>
    </source>
</reference>
<organism evidence="1 2">
    <name type="scientific">Collimonas pratensis</name>
    <dbReference type="NCBI Taxonomy" id="279113"/>
    <lineage>
        <taxon>Bacteria</taxon>
        <taxon>Pseudomonadati</taxon>
        <taxon>Pseudomonadota</taxon>
        <taxon>Betaproteobacteria</taxon>
        <taxon>Burkholderiales</taxon>
        <taxon>Oxalobacteraceae</taxon>
        <taxon>Collimonas</taxon>
    </lineage>
</organism>
<dbReference type="AlphaFoldDB" id="A0A127QBP8"/>
<dbReference type="Proteomes" id="UP000074561">
    <property type="component" value="Chromosome"/>
</dbReference>
<protein>
    <submittedName>
        <fullName evidence="1">Uncharacterized protein</fullName>
    </submittedName>
</protein>
<evidence type="ECO:0000313" key="2">
    <source>
        <dbReference type="Proteomes" id="UP000074561"/>
    </source>
</evidence>
<gene>
    <name evidence="1" type="ORF">CPter91_5205</name>
</gene>
<accession>A0A127QBP8</accession>
<dbReference type="EMBL" id="CP013234">
    <property type="protein sequence ID" value="AMP07493.1"/>
    <property type="molecule type" value="Genomic_DNA"/>
</dbReference>
<evidence type="ECO:0000313" key="1">
    <source>
        <dbReference type="EMBL" id="AMP07493.1"/>
    </source>
</evidence>
<sequence>MRDPFHLKTGHLPGNDYPLAIVQVDHTPCQICFVDKVARHNRSAMAGWPFHHAPYPQES</sequence>
<name>A0A127QBP8_9BURK</name>
<proteinExistence type="predicted"/>